<sequence length="271" mass="29367" precursor="true">MMARNALLGVLLSGFILPALAASPIPVVESGNSGSSAGTPAPVTVTPVHAGVNAPVSQPGILLNQLETLQNEVMEMRGMLEEQANLIDRIQKENRDRYLDLDRRISQLASGGTSGSQVTPPVQPADSAGSAGSFAPAVTPVAPVADKTGEKLYQNTFQLIRDRKFKESVAGLNEYLQKYPRGPYADNAQYWLGEVHLAQGEVKEAEVAFSNLVKTYPMSDKLPDATYKLGQVYDRLGERTKSREYLQMVIDNFPGSSAARLADVYLRNLES</sequence>
<dbReference type="SUPFAM" id="SSF48452">
    <property type="entry name" value="TPR-like"/>
    <property type="match status" value="1"/>
</dbReference>
<dbReference type="Pfam" id="PF13174">
    <property type="entry name" value="TPR_6"/>
    <property type="match status" value="2"/>
</dbReference>
<keyword evidence="1" id="KW-0732">Signal</keyword>
<dbReference type="Proteomes" id="UP001203338">
    <property type="component" value="Unassembled WGS sequence"/>
</dbReference>
<feature type="chain" id="PRO_5044940504" description="Cell division coordinator CpoB" evidence="1">
    <location>
        <begin position="22"/>
        <end position="271"/>
    </location>
</feature>
<comment type="function">
    <text evidence="1">Mediates coordination of peptidoglycan synthesis and outer membrane constriction during cell division.</text>
</comment>
<comment type="subcellular location">
    <subcellularLocation>
        <location evidence="1">Periplasm</location>
    </subcellularLocation>
</comment>
<dbReference type="RefSeq" id="WP_249699416.1">
    <property type="nucleotide sequence ID" value="NZ_JAMFLX010000011.1"/>
</dbReference>
<accession>A0ABT0PG63</accession>
<evidence type="ECO:0000313" key="4">
    <source>
        <dbReference type="EMBL" id="MCL6270246.1"/>
    </source>
</evidence>
<protein>
    <recommendedName>
        <fullName evidence="1">Cell division coordinator CpoB</fullName>
    </recommendedName>
</protein>
<dbReference type="Gene3D" id="1.20.5.110">
    <property type="match status" value="1"/>
</dbReference>
<feature type="domain" description="YbgF trimerisation" evidence="3">
    <location>
        <begin position="62"/>
        <end position="113"/>
    </location>
</feature>
<dbReference type="InterPro" id="IPR032519">
    <property type="entry name" value="YbgF_tri"/>
</dbReference>
<gene>
    <name evidence="4" type="primary">ybgF</name>
    <name evidence="1" type="synonym">cpoB</name>
    <name evidence="4" type="ORF">M3P05_09940</name>
</gene>
<evidence type="ECO:0000313" key="5">
    <source>
        <dbReference type="Proteomes" id="UP001203338"/>
    </source>
</evidence>
<dbReference type="EMBL" id="JAMFLX010000011">
    <property type="protein sequence ID" value="MCL6270246.1"/>
    <property type="molecule type" value="Genomic_DNA"/>
</dbReference>
<feature type="coiled-coil region" evidence="1">
    <location>
        <begin position="66"/>
        <end position="93"/>
    </location>
</feature>
<organism evidence="4 5">
    <name type="scientific">Parendozoicomonas callyspongiae</name>
    <dbReference type="NCBI Taxonomy" id="2942213"/>
    <lineage>
        <taxon>Bacteria</taxon>
        <taxon>Pseudomonadati</taxon>
        <taxon>Pseudomonadota</taxon>
        <taxon>Gammaproteobacteria</taxon>
        <taxon>Oceanospirillales</taxon>
        <taxon>Endozoicomonadaceae</taxon>
        <taxon>Parendozoicomonas</taxon>
    </lineage>
</organism>
<dbReference type="NCBIfam" id="TIGR02795">
    <property type="entry name" value="tol_pal_ybgF"/>
    <property type="match status" value="1"/>
</dbReference>
<dbReference type="HAMAP" id="MF_02066">
    <property type="entry name" value="CpoB"/>
    <property type="match status" value="1"/>
</dbReference>
<dbReference type="InterPro" id="IPR011990">
    <property type="entry name" value="TPR-like_helical_dom_sf"/>
</dbReference>
<feature type="signal peptide" evidence="1">
    <location>
        <begin position="1"/>
        <end position="21"/>
    </location>
</feature>
<evidence type="ECO:0000256" key="1">
    <source>
        <dbReference type="HAMAP-Rule" id="MF_02066"/>
    </source>
</evidence>
<keyword evidence="5" id="KW-1185">Reference proteome</keyword>
<name>A0ABT0PG63_9GAMM</name>
<keyword evidence="1" id="KW-0175">Coiled coil</keyword>
<proteinExistence type="inferred from homology"/>
<dbReference type="InterPro" id="IPR034706">
    <property type="entry name" value="CpoB"/>
</dbReference>
<comment type="similarity">
    <text evidence="1">Belongs to the CpoB family.</text>
</comment>
<dbReference type="InterPro" id="IPR014162">
    <property type="entry name" value="CpoB_C"/>
</dbReference>
<dbReference type="Pfam" id="PF16331">
    <property type="entry name" value="TolA_bind_tri"/>
    <property type="match status" value="1"/>
</dbReference>
<reference evidence="4 5" key="1">
    <citation type="submission" date="2022-05" db="EMBL/GenBank/DDBJ databases">
        <authorList>
            <person name="Park J.-S."/>
        </authorList>
    </citation>
    <scope>NUCLEOTIDE SEQUENCE [LARGE SCALE GENOMIC DNA]</scope>
    <source>
        <strain evidence="4 5">2012CJ34-2</strain>
    </source>
</reference>
<feature type="region of interest" description="Disordered" evidence="2">
    <location>
        <begin position="109"/>
        <end position="134"/>
    </location>
</feature>
<keyword evidence="1" id="KW-0132">Cell division</keyword>
<evidence type="ECO:0000259" key="3">
    <source>
        <dbReference type="Pfam" id="PF16331"/>
    </source>
</evidence>
<feature type="compositionally biased region" description="Polar residues" evidence="2">
    <location>
        <begin position="109"/>
        <end position="120"/>
    </location>
</feature>
<keyword evidence="1" id="KW-0131">Cell cycle</keyword>
<dbReference type="InterPro" id="IPR019734">
    <property type="entry name" value="TPR_rpt"/>
</dbReference>
<comment type="caution">
    <text evidence="4">The sequence shown here is derived from an EMBL/GenBank/DDBJ whole genome shotgun (WGS) entry which is preliminary data.</text>
</comment>
<evidence type="ECO:0000256" key="2">
    <source>
        <dbReference type="SAM" id="MobiDB-lite"/>
    </source>
</evidence>
<dbReference type="Gene3D" id="1.25.40.10">
    <property type="entry name" value="Tetratricopeptide repeat domain"/>
    <property type="match status" value="1"/>
</dbReference>
<keyword evidence="1" id="KW-0574">Periplasm</keyword>